<comment type="subcellular location">
    <subcellularLocation>
        <location evidence="9">Cytoplasm</location>
    </subcellularLocation>
</comment>
<keyword evidence="14" id="KW-1185">Reference proteome</keyword>
<dbReference type="Gene3D" id="3.40.50.620">
    <property type="entry name" value="HUPs"/>
    <property type="match status" value="1"/>
</dbReference>
<reference evidence="13" key="1">
    <citation type="submission" date="2021-02" db="EMBL/GenBank/DDBJ databases">
        <title>Activity-based single-cell genomes from oceanic crustal fluid captures similar information to metagenomic and metatranscriptomic surveys with orders of magnitude less sampling.</title>
        <authorList>
            <person name="D'Angelo T.S."/>
            <person name="Orcutt B.N."/>
        </authorList>
    </citation>
    <scope>NUCLEOTIDE SEQUENCE [LARGE SCALE GENOMIC DNA]</scope>
    <source>
        <strain evidence="13">AH-315-E05</strain>
    </source>
</reference>
<dbReference type="Pfam" id="PF05746">
    <property type="entry name" value="DALR_1"/>
    <property type="match status" value="1"/>
</dbReference>
<dbReference type="InterPro" id="IPR005148">
    <property type="entry name" value="Arg-tRNA-synth_N"/>
</dbReference>
<evidence type="ECO:0000256" key="4">
    <source>
        <dbReference type="ARBA" id="ARBA00022741"/>
    </source>
</evidence>
<evidence type="ECO:0000256" key="7">
    <source>
        <dbReference type="ARBA" id="ARBA00023146"/>
    </source>
</evidence>
<dbReference type="InterPro" id="IPR014729">
    <property type="entry name" value="Rossmann-like_a/b/a_fold"/>
</dbReference>
<dbReference type="PRINTS" id="PR01038">
    <property type="entry name" value="TRNASYNTHARG"/>
</dbReference>
<comment type="caution">
    <text evidence="13">The sequence shown here is derived from an EMBL/GenBank/DDBJ whole genome shotgun (WGS) entry which is preliminary data.</text>
</comment>
<accession>A0ABS3AW50</accession>
<dbReference type="InterPro" id="IPR009080">
    <property type="entry name" value="tRNAsynth_Ia_anticodon-bd"/>
</dbReference>
<evidence type="ECO:0000256" key="10">
    <source>
        <dbReference type="RuleBase" id="RU363038"/>
    </source>
</evidence>
<dbReference type="SUPFAM" id="SSF52374">
    <property type="entry name" value="Nucleotidylyl transferase"/>
    <property type="match status" value="1"/>
</dbReference>
<name>A0ABS3AW50_9FIRM</name>
<dbReference type="InterPro" id="IPR035684">
    <property type="entry name" value="ArgRS_core"/>
</dbReference>
<dbReference type="InterPro" id="IPR008909">
    <property type="entry name" value="DALR_anticod-bd"/>
</dbReference>
<organism evidence="13 14">
    <name type="scientific">Sulfobacillus acidophilus</name>
    <dbReference type="NCBI Taxonomy" id="53633"/>
    <lineage>
        <taxon>Bacteria</taxon>
        <taxon>Bacillati</taxon>
        <taxon>Bacillota</taxon>
        <taxon>Clostridia</taxon>
        <taxon>Eubacteriales</taxon>
        <taxon>Clostridiales Family XVII. Incertae Sedis</taxon>
        <taxon>Sulfobacillus</taxon>
    </lineage>
</organism>
<dbReference type="InterPro" id="IPR001412">
    <property type="entry name" value="aa-tRNA-synth_I_CS"/>
</dbReference>
<evidence type="ECO:0000256" key="1">
    <source>
        <dbReference type="ARBA" id="ARBA00005594"/>
    </source>
</evidence>
<dbReference type="PROSITE" id="PS00178">
    <property type="entry name" value="AA_TRNA_LIGASE_I"/>
    <property type="match status" value="1"/>
</dbReference>
<feature type="domain" description="DALR anticodon binding" evidence="11">
    <location>
        <begin position="462"/>
        <end position="589"/>
    </location>
</feature>
<evidence type="ECO:0000313" key="14">
    <source>
        <dbReference type="Proteomes" id="UP000765003"/>
    </source>
</evidence>
<sequence>MIKSQLQKIIENTVKNLCKINALPKEANSLILKASFNAPKDAKFGDYATNAALILAKAAKKPPIKVAQLLIDKLSDPKKKIKSAQIAGPGFLNFVISDFVIQNVIKEVLQQKELFGHLKKDKNKKVLIEYISANPTGPLHLGHARGAFMGDAIASILDAAGYNVTSEFYVNDTGNQVRTLARSIYARYQELFGFKVTFAKDAYPGKYLVDIAQIIKDEDGDKWLNKNEIEWLSRFLEIGIRENLNEIKATLSHAKIKFDNWFLESTLHKNKKVEQIIKDYEKLGMLYKADKALGTENKIRRKASKAAQYTEQQKGGTFLKTAQFGDEEDRILLKNNGEPVYLAADLAYHKEKFEREYSRIIDLFGADHAGHIPRIRAGMKALNMADEKLEFAVVQMVRLLRDGKEVRFSKRSGEIYLLSDLIDEVGADVARFIFLMRAKSTQFDFDLDLALKQSNDNPVFYVQYGHARMATLLKKAQSSNCPFVGVDNLKDNTLSKLILPEERNMLKKVADLGQVIKGAAQSLEPHRILYFCQELISEFHTYFTKYRSSEKIISSDVDLTQARLALVASIKQALANALSLLKISAPEHMSKVDKKE</sequence>
<dbReference type="PANTHER" id="PTHR11956:SF5">
    <property type="entry name" value="ARGININE--TRNA LIGASE, CYTOPLASMIC"/>
    <property type="match status" value="1"/>
</dbReference>
<keyword evidence="2 9" id="KW-0963">Cytoplasm</keyword>
<evidence type="ECO:0000256" key="8">
    <source>
        <dbReference type="ARBA" id="ARBA00049339"/>
    </source>
</evidence>
<keyword evidence="4 9" id="KW-0547">Nucleotide-binding</keyword>
<evidence type="ECO:0000259" key="11">
    <source>
        <dbReference type="SMART" id="SM00836"/>
    </source>
</evidence>
<evidence type="ECO:0000256" key="2">
    <source>
        <dbReference type="ARBA" id="ARBA00022490"/>
    </source>
</evidence>
<feature type="short sequence motif" description="'HIGH' region" evidence="9">
    <location>
        <begin position="133"/>
        <end position="143"/>
    </location>
</feature>
<evidence type="ECO:0000256" key="9">
    <source>
        <dbReference type="HAMAP-Rule" id="MF_00123"/>
    </source>
</evidence>
<proteinExistence type="inferred from homology"/>
<comment type="subunit">
    <text evidence="9">Monomer.</text>
</comment>
<keyword evidence="7 9" id="KW-0030">Aminoacyl-tRNA synthetase</keyword>
<evidence type="ECO:0000313" key="13">
    <source>
        <dbReference type="EMBL" id="MBN4077298.1"/>
    </source>
</evidence>
<protein>
    <recommendedName>
        <fullName evidence="9">Arginine--tRNA ligase</fullName>
        <ecNumber evidence="9">6.1.1.19</ecNumber>
    </recommendedName>
    <alternativeName>
        <fullName evidence="9">Arginyl-tRNA synthetase</fullName>
        <shortName evidence="9">ArgRS</shortName>
    </alternativeName>
</protein>
<dbReference type="InterPro" id="IPR036695">
    <property type="entry name" value="Arg-tRNA-synth_N_sf"/>
</dbReference>
<keyword evidence="6 9" id="KW-0648">Protein biosynthesis</keyword>
<dbReference type="Proteomes" id="UP000765003">
    <property type="component" value="Unassembled WGS sequence"/>
</dbReference>
<dbReference type="EMBL" id="JAFITA010000001">
    <property type="protein sequence ID" value="MBN4077298.1"/>
    <property type="molecule type" value="Genomic_DNA"/>
</dbReference>
<evidence type="ECO:0000256" key="6">
    <source>
        <dbReference type="ARBA" id="ARBA00022917"/>
    </source>
</evidence>
<dbReference type="SMART" id="SM01016">
    <property type="entry name" value="Arg_tRNA_synt_N"/>
    <property type="match status" value="1"/>
</dbReference>
<dbReference type="CDD" id="cd00671">
    <property type="entry name" value="ArgRS_core"/>
    <property type="match status" value="1"/>
</dbReference>
<dbReference type="GO" id="GO:0016874">
    <property type="term" value="F:ligase activity"/>
    <property type="evidence" value="ECO:0007669"/>
    <property type="project" value="UniProtKB-KW"/>
</dbReference>
<evidence type="ECO:0000256" key="5">
    <source>
        <dbReference type="ARBA" id="ARBA00022840"/>
    </source>
</evidence>
<dbReference type="SUPFAM" id="SSF55190">
    <property type="entry name" value="Arginyl-tRNA synthetase (ArgRS), N-terminal 'additional' domain"/>
    <property type="match status" value="1"/>
</dbReference>
<dbReference type="SMART" id="SM00836">
    <property type="entry name" value="DALR_1"/>
    <property type="match status" value="1"/>
</dbReference>
<keyword evidence="3 9" id="KW-0436">Ligase</keyword>
<comment type="similarity">
    <text evidence="1 9 10">Belongs to the class-I aminoacyl-tRNA synthetase family.</text>
</comment>
<dbReference type="Pfam" id="PF03485">
    <property type="entry name" value="Arg_tRNA_synt_N"/>
    <property type="match status" value="1"/>
</dbReference>
<feature type="domain" description="Arginyl tRNA synthetase N-terminal" evidence="12">
    <location>
        <begin position="4"/>
        <end position="96"/>
    </location>
</feature>
<dbReference type="EC" id="6.1.1.19" evidence="9"/>
<gene>
    <name evidence="9" type="primary">argS</name>
    <name evidence="13" type="ORF">JYT19_00135</name>
</gene>
<dbReference type="Gene3D" id="1.10.730.10">
    <property type="entry name" value="Isoleucyl-tRNA Synthetase, Domain 1"/>
    <property type="match status" value="1"/>
</dbReference>
<dbReference type="Gene3D" id="3.30.1360.70">
    <property type="entry name" value="Arginyl tRNA synthetase N-terminal domain"/>
    <property type="match status" value="1"/>
</dbReference>
<dbReference type="InterPro" id="IPR001278">
    <property type="entry name" value="Arg-tRNA-ligase"/>
</dbReference>
<comment type="catalytic activity">
    <reaction evidence="8 9">
        <text>tRNA(Arg) + L-arginine + ATP = L-arginyl-tRNA(Arg) + AMP + diphosphate</text>
        <dbReference type="Rhea" id="RHEA:20301"/>
        <dbReference type="Rhea" id="RHEA-COMP:9658"/>
        <dbReference type="Rhea" id="RHEA-COMP:9673"/>
        <dbReference type="ChEBI" id="CHEBI:30616"/>
        <dbReference type="ChEBI" id="CHEBI:32682"/>
        <dbReference type="ChEBI" id="CHEBI:33019"/>
        <dbReference type="ChEBI" id="CHEBI:78442"/>
        <dbReference type="ChEBI" id="CHEBI:78513"/>
        <dbReference type="ChEBI" id="CHEBI:456215"/>
        <dbReference type="EC" id="6.1.1.19"/>
    </reaction>
</comment>
<dbReference type="HAMAP" id="MF_00123">
    <property type="entry name" value="Arg_tRNA_synth"/>
    <property type="match status" value="1"/>
</dbReference>
<evidence type="ECO:0000259" key="12">
    <source>
        <dbReference type="SMART" id="SM01016"/>
    </source>
</evidence>
<dbReference type="PANTHER" id="PTHR11956">
    <property type="entry name" value="ARGINYL-TRNA SYNTHETASE"/>
    <property type="match status" value="1"/>
</dbReference>
<evidence type="ECO:0000256" key="3">
    <source>
        <dbReference type="ARBA" id="ARBA00022598"/>
    </source>
</evidence>
<keyword evidence="5 9" id="KW-0067">ATP-binding</keyword>
<dbReference type="SUPFAM" id="SSF47323">
    <property type="entry name" value="Anticodon-binding domain of a subclass of class I aminoacyl-tRNA synthetases"/>
    <property type="match status" value="1"/>
</dbReference>
<dbReference type="Pfam" id="PF00750">
    <property type="entry name" value="tRNA-synt_1d"/>
    <property type="match status" value="1"/>
</dbReference>